<dbReference type="EMBL" id="LXQA010492157">
    <property type="protein sequence ID" value="MCI55188.1"/>
    <property type="molecule type" value="Genomic_DNA"/>
</dbReference>
<organism evidence="1 2">
    <name type="scientific">Trifolium medium</name>
    <dbReference type="NCBI Taxonomy" id="97028"/>
    <lineage>
        <taxon>Eukaryota</taxon>
        <taxon>Viridiplantae</taxon>
        <taxon>Streptophyta</taxon>
        <taxon>Embryophyta</taxon>
        <taxon>Tracheophyta</taxon>
        <taxon>Spermatophyta</taxon>
        <taxon>Magnoliopsida</taxon>
        <taxon>eudicotyledons</taxon>
        <taxon>Gunneridae</taxon>
        <taxon>Pentapetalae</taxon>
        <taxon>rosids</taxon>
        <taxon>fabids</taxon>
        <taxon>Fabales</taxon>
        <taxon>Fabaceae</taxon>
        <taxon>Papilionoideae</taxon>
        <taxon>50 kb inversion clade</taxon>
        <taxon>NPAAA clade</taxon>
        <taxon>Hologalegina</taxon>
        <taxon>IRL clade</taxon>
        <taxon>Trifolieae</taxon>
        <taxon>Trifolium</taxon>
    </lineage>
</organism>
<feature type="non-terminal residue" evidence="1">
    <location>
        <position position="1"/>
    </location>
</feature>
<protein>
    <submittedName>
        <fullName evidence="1">Uncharacterized protein</fullName>
    </submittedName>
</protein>
<name>A0A392T261_9FABA</name>
<proteinExistence type="predicted"/>
<sequence length="57" mass="6236">TAAKSMPVGCSLAALHTLAGGRQAECSILSFLFQRSDLIVWRLHKSWTDGAVVHLRE</sequence>
<accession>A0A392T261</accession>
<evidence type="ECO:0000313" key="1">
    <source>
        <dbReference type="EMBL" id="MCI55188.1"/>
    </source>
</evidence>
<reference evidence="1 2" key="1">
    <citation type="journal article" date="2018" name="Front. Plant Sci.">
        <title>Red Clover (Trifolium pratense) and Zigzag Clover (T. medium) - A Picture of Genomic Similarities and Differences.</title>
        <authorList>
            <person name="Dluhosova J."/>
            <person name="Istvanek J."/>
            <person name="Nedelnik J."/>
            <person name="Repkova J."/>
        </authorList>
    </citation>
    <scope>NUCLEOTIDE SEQUENCE [LARGE SCALE GENOMIC DNA]</scope>
    <source>
        <strain evidence="2">cv. 10/8</strain>
        <tissue evidence="1">Leaf</tissue>
    </source>
</reference>
<dbReference type="Proteomes" id="UP000265520">
    <property type="component" value="Unassembled WGS sequence"/>
</dbReference>
<keyword evidence="2" id="KW-1185">Reference proteome</keyword>
<evidence type="ECO:0000313" key="2">
    <source>
        <dbReference type="Proteomes" id="UP000265520"/>
    </source>
</evidence>
<dbReference type="AlphaFoldDB" id="A0A392T261"/>
<comment type="caution">
    <text evidence="1">The sequence shown here is derived from an EMBL/GenBank/DDBJ whole genome shotgun (WGS) entry which is preliminary data.</text>
</comment>